<name>A0A268P004_SHOCL</name>
<reference evidence="4 5" key="1">
    <citation type="submission" date="2017-07" db="EMBL/GenBank/DDBJ databases">
        <title>Isolation and whole genome analysis of endospore-forming bacteria from heroin.</title>
        <authorList>
            <person name="Kalinowski J."/>
            <person name="Ahrens B."/>
            <person name="Al-Dilaimi A."/>
            <person name="Winkler A."/>
            <person name="Wibberg D."/>
            <person name="Schleenbecker U."/>
            <person name="Ruckert C."/>
            <person name="Wolfel R."/>
            <person name="Grass G."/>
        </authorList>
    </citation>
    <scope>NUCLEOTIDE SEQUENCE [LARGE SCALE GENOMIC DNA]</scope>
    <source>
        <strain evidence="4 5">7539</strain>
    </source>
</reference>
<dbReference type="PANTHER" id="PTHR12304">
    <property type="entry name" value="INOSINE-URIDINE PREFERRING NUCLEOSIDE HYDROLASE"/>
    <property type="match status" value="1"/>
</dbReference>
<dbReference type="InterPro" id="IPR001910">
    <property type="entry name" value="Inosine/uridine_hydrolase_dom"/>
</dbReference>
<protein>
    <submittedName>
        <fullName evidence="4">Nucleoside hydrolase</fullName>
    </submittedName>
</protein>
<keyword evidence="2" id="KW-0326">Glycosidase</keyword>
<dbReference type="Proteomes" id="UP000216207">
    <property type="component" value="Unassembled WGS sequence"/>
</dbReference>
<accession>A0A268P004</accession>
<dbReference type="InterPro" id="IPR036452">
    <property type="entry name" value="Ribo_hydro-like"/>
</dbReference>
<proteinExistence type="predicted"/>
<evidence type="ECO:0000313" key="4">
    <source>
        <dbReference type="EMBL" id="PAE89086.1"/>
    </source>
</evidence>
<keyword evidence="1 4" id="KW-0378">Hydrolase</keyword>
<dbReference type="EMBL" id="NPCC01000011">
    <property type="protein sequence ID" value="PAE89086.1"/>
    <property type="molecule type" value="Genomic_DNA"/>
</dbReference>
<dbReference type="GO" id="GO:0006152">
    <property type="term" value="P:purine nucleoside catabolic process"/>
    <property type="evidence" value="ECO:0007669"/>
    <property type="project" value="TreeGrafter"/>
</dbReference>
<evidence type="ECO:0000259" key="3">
    <source>
        <dbReference type="Pfam" id="PF01156"/>
    </source>
</evidence>
<evidence type="ECO:0000313" key="5">
    <source>
        <dbReference type="Proteomes" id="UP000216207"/>
    </source>
</evidence>
<dbReference type="InterPro" id="IPR023186">
    <property type="entry name" value="IUNH"/>
</dbReference>
<evidence type="ECO:0000256" key="1">
    <source>
        <dbReference type="ARBA" id="ARBA00022801"/>
    </source>
</evidence>
<evidence type="ECO:0000256" key="2">
    <source>
        <dbReference type="ARBA" id="ARBA00023295"/>
    </source>
</evidence>
<comment type="caution">
    <text evidence="4">The sequence shown here is derived from an EMBL/GenBank/DDBJ whole genome shotgun (WGS) entry which is preliminary data.</text>
</comment>
<feature type="domain" description="Inosine/uridine-preferring nucleoside hydrolase" evidence="3">
    <location>
        <begin position="7"/>
        <end position="285"/>
    </location>
</feature>
<dbReference type="GO" id="GO:0008477">
    <property type="term" value="F:purine nucleosidase activity"/>
    <property type="evidence" value="ECO:0007669"/>
    <property type="project" value="TreeGrafter"/>
</dbReference>
<dbReference type="PANTHER" id="PTHR12304:SF4">
    <property type="entry name" value="URIDINE NUCLEOSIDASE"/>
    <property type="match status" value="1"/>
</dbReference>
<dbReference type="RefSeq" id="WP_095326493.1">
    <property type="nucleotide sequence ID" value="NZ_NPCC01000011.1"/>
</dbReference>
<dbReference type="CDD" id="cd00455">
    <property type="entry name" value="nuc_hydro"/>
    <property type="match status" value="1"/>
</dbReference>
<gene>
    <name evidence="4" type="ORF">CHH72_09590</name>
</gene>
<organism evidence="4 5">
    <name type="scientific">Shouchella clausii</name>
    <name type="common">Alkalihalobacillus clausii</name>
    <dbReference type="NCBI Taxonomy" id="79880"/>
    <lineage>
        <taxon>Bacteria</taxon>
        <taxon>Bacillati</taxon>
        <taxon>Bacillota</taxon>
        <taxon>Bacilli</taxon>
        <taxon>Bacillales</taxon>
        <taxon>Bacillaceae</taxon>
        <taxon>Shouchella</taxon>
    </lineage>
</organism>
<dbReference type="AlphaFoldDB" id="A0A268P004"/>
<dbReference type="Gene3D" id="3.90.245.10">
    <property type="entry name" value="Ribonucleoside hydrolase-like"/>
    <property type="match status" value="1"/>
</dbReference>
<dbReference type="GO" id="GO:0005829">
    <property type="term" value="C:cytosol"/>
    <property type="evidence" value="ECO:0007669"/>
    <property type="project" value="TreeGrafter"/>
</dbReference>
<dbReference type="SUPFAM" id="SSF53590">
    <property type="entry name" value="Nucleoside hydrolase"/>
    <property type="match status" value="1"/>
</dbReference>
<sequence>MANKLLVFADTGIDDAMAIIYALQHPDVELAGIVGDFGNVSRDQALRNASYLLSLADRKGVPVIAGATRALNGEEPEFFPDIHGEEGLGPIRPPVPAERYANRTNFSRLFQVIKENPNEITIVVLGRCTTLAMAWMINPAVMKRVKATFLMGGAFLVPGNETELAEANFLGDATAANFVCAHAPNVTIVPLNVTRDALLTPADVNLIDSKATTPLLRTIKPMLDFYYESYQVLEPGIQGTPQHDLTALMAAMEVPNLLSYKRRNVQVEDQGRYSSGLSVADFRPASAACSGPYCPRIAVQLDFSVFRANVLDILTRS</sequence>
<dbReference type="Pfam" id="PF01156">
    <property type="entry name" value="IU_nuc_hydro"/>
    <property type="match status" value="1"/>
</dbReference>